<sequence length="209" mass="23200">MIAFLPTFFLYESRLATLTIDTNDLITLGQLAEAYKQDPTSTTTPSSFTYNMFATLIPLCNTLNARRAIQPAANGHFSARAVARYYATLVDPTFPSKEIFTSFKAKLHDAFLGSGDYKDLVLQNGMFVLEFKKVELIDGSVIGFGHAGLGGTTAYCDINNRLANSVTINKLSLDDLTGELIRFIYSELDLPVPQDYVESRDFIEEPKIN</sequence>
<dbReference type="AlphaFoldDB" id="A0A6L2LHI9"/>
<dbReference type="Gene3D" id="3.40.710.10">
    <property type="entry name" value="DD-peptidase/beta-lactamase superfamily"/>
    <property type="match status" value="1"/>
</dbReference>
<dbReference type="EMBL" id="BKCJ010004478">
    <property type="protein sequence ID" value="GEU61276.1"/>
    <property type="molecule type" value="Genomic_DNA"/>
</dbReference>
<gene>
    <name evidence="1" type="ORF">Tci_033254</name>
</gene>
<reference evidence="1" key="1">
    <citation type="journal article" date="2019" name="Sci. Rep.">
        <title>Draft genome of Tanacetum cinerariifolium, the natural source of mosquito coil.</title>
        <authorList>
            <person name="Yamashiro T."/>
            <person name="Shiraishi A."/>
            <person name="Satake H."/>
            <person name="Nakayama K."/>
        </authorList>
    </citation>
    <scope>NUCLEOTIDE SEQUENCE</scope>
</reference>
<dbReference type="SUPFAM" id="SSF56601">
    <property type="entry name" value="beta-lactamase/transpeptidase-like"/>
    <property type="match status" value="1"/>
</dbReference>
<name>A0A6L2LHI9_TANCI</name>
<dbReference type="InterPro" id="IPR052907">
    <property type="entry name" value="Beta-lactamase/esterase"/>
</dbReference>
<organism evidence="1">
    <name type="scientific">Tanacetum cinerariifolium</name>
    <name type="common">Dalmatian daisy</name>
    <name type="synonym">Chrysanthemum cinerariifolium</name>
    <dbReference type="NCBI Taxonomy" id="118510"/>
    <lineage>
        <taxon>Eukaryota</taxon>
        <taxon>Viridiplantae</taxon>
        <taxon>Streptophyta</taxon>
        <taxon>Embryophyta</taxon>
        <taxon>Tracheophyta</taxon>
        <taxon>Spermatophyta</taxon>
        <taxon>Magnoliopsida</taxon>
        <taxon>eudicotyledons</taxon>
        <taxon>Gunneridae</taxon>
        <taxon>Pentapetalae</taxon>
        <taxon>asterids</taxon>
        <taxon>campanulids</taxon>
        <taxon>Asterales</taxon>
        <taxon>Asteraceae</taxon>
        <taxon>Asteroideae</taxon>
        <taxon>Anthemideae</taxon>
        <taxon>Anthemidinae</taxon>
        <taxon>Tanacetum</taxon>
    </lineage>
</organism>
<dbReference type="PANTHER" id="PTHR43319:SF3">
    <property type="entry name" value="BETA-LACTAMASE-RELATED DOMAIN-CONTAINING PROTEIN"/>
    <property type="match status" value="1"/>
</dbReference>
<dbReference type="InterPro" id="IPR012338">
    <property type="entry name" value="Beta-lactam/transpept-like"/>
</dbReference>
<protein>
    <submittedName>
        <fullName evidence="1">Beta-lactamase/transpeptidase-like protein</fullName>
    </submittedName>
</protein>
<dbReference type="PANTHER" id="PTHR43319">
    <property type="entry name" value="BETA-LACTAMASE-RELATED"/>
    <property type="match status" value="1"/>
</dbReference>
<accession>A0A6L2LHI9</accession>
<proteinExistence type="predicted"/>
<comment type="caution">
    <text evidence="1">The sequence shown here is derived from an EMBL/GenBank/DDBJ whole genome shotgun (WGS) entry which is preliminary data.</text>
</comment>
<evidence type="ECO:0000313" key="1">
    <source>
        <dbReference type="EMBL" id="GEU61276.1"/>
    </source>
</evidence>